<accession>A0A2U1T539</accession>
<evidence type="ECO:0000313" key="4">
    <source>
        <dbReference type="Proteomes" id="UP000244989"/>
    </source>
</evidence>
<evidence type="ECO:0000256" key="1">
    <source>
        <dbReference type="ARBA" id="ARBA00023125"/>
    </source>
</evidence>
<dbReference type="OrthoDB" id="7428772at2"/>
<dbReference type="Gene3D" id="1.10.260.40">
    <property type="entry name" value="lambda repressor-like DNA-binding domains"/>
    <property type="match status" value="1"/>
</dbReference>
<dbReference type="GO" id="GO:0003677">
    <property type="term" value="F:DNA binding"/>
    <property type="evidence" value="ECO:0007669"/>
    <property type="project" value="UniProtKB-KW"/>
</dbReference>
<dbReference type="InterPro" id="IPR010982">
    <property type="entry name" value="Lambda_DNA-bd_dom_sf"/>
</dbReference>
<dbReference type="Pfam" id="PF01381">
    <property type="entry name" value="HTH_3"/>
    <property type="match status" value="1"/>
</dbReference>
<dbReference type="RefSeq" id="WP_108430590.1">
    <property type="nucleotide sequence ID" value="NZ_CP026947.1"/>
</dbReference>
<evidence type="ECO:0000313" key="3">
    <source>
        <dbReference type="EMBL" id="PWC01110.1"/>
    </source>
</evidence>
<keyword evidence="1" id="KW-0238">DNA-binding</keyword>
<feature type="domain" description="HTH cro/C1-type" evidence="2">
    <location>
        <begin position="14"/>
        <end position="68"/>
    </location>
</feature>
<dbReference type="SUPFAM" id="SSF47413">
    <property type="entry name" value="lambda repressor-like DNA-binding domains"/>
    <property type="match status" value="1"/>
</dbReference>
<dbReference type="CDD" id="cd00093">
    <property type="entry name" value="HTH_XRE"/>
    <property type="match status" value="1"/>
</dbReference>
<keyword evidence="4" id="KW-1185">Reference proteome</keyword>
<reference evidence="4" key="1">
    <citation type="submission" date="2018-04" db="EMBL/GenBank/DDBJ databases">
        <authorList>
            <person name="Liu S."/>
            <person name="Wang Z."/>
            <person name="Li J."/>
        </authorList>
    </citation>
    <scope>NUCLEOTIDE SEQUENCE [LARGE SCALE GENOMIC DNA]</scope>
    <source>
        <strain evidence="4">2189</strain>
    </source>
</reference>
<dbReference type="SMART" id="SM00530">
    <property type="entry name" value="HTH_XRE"/>
    <property type="match status" value="1"/>
</dbReference>
<gene>
    <name evidence="3" type="ORF">DF222_09045</name>
</gene>
<dbReference type="PANTHER" id="PTHR46558:SF4">
    <property type="entry name" value="DNA-BIDING PHAGE PROTEIN"/>
    <property type="match status" value="1"/>
</dbReference>
<protein>
    <submittedName>
        <fullName evidence="3">Transcriptional regulator</fullName>
    </submittedName>
</protein>
<dbReference type="AlphaFoldDB" id="A0A2U1T539"/>
<dbReference type="EMBL" id="QEEZ01000018">
    <property type="protein sequence ID" value="PWC01110.1"/>
    <property type="molecule type" value="Genomic_DNA"/>
</dbReference>
<comment type="caution">
    <text evidence="3">The sequence shown here is derived from an EMBL/GenBank/DDBJ whole genome shotgun (WGS) entry which is preliminary data.</text>
</comment>
<sequence length="82" mass="9477">MPRKKEVRPLYNRLRVLRTEMDLSRKALADKVDVNHQTIGALERGEHTPSLDLAMAICAVFDLPVESVFSREPFTYSPDDYR</sequence>
<proteinExistence type="predicted"/>
<dbReference type="KEGG" id="cyz:C3B44_00200"/>
<organism evidence="3 4">
    <name type="scientific">Corynebacterium yudongzhengii</name>
    <dbReference type="NCBI Taxonomy" id="2080740"/>
    <lineage>
        <taxon>Bacteria</taxon>
        <taxon>Bacillati</taxon>
        <taxon>Actinomycetota</taxon>
        <taxon>Actinomycetes</taxon>
        <taxon>Mycobacteriales</taxon>
        <taxon>Corynebacteriaceae</taxon>
        <taxon>Corynebacterium</taxon>
    </lineage>
</organism>
<name>A0A2U1T539_9CORY</name>
<evidence type="ECO:0000259" key="2">
    <source>
        <dbReference type="PROSITE" id="PS50943"/>
    </source>
</evidence>
<dbReference type="Proteomes" id="UP000244989">
    <property type="component" value="Unassembled WGS sequence"/>
</dbReference>
<dbReference type="PANTHER" id="PTHR46558">
    <property type="entry name" value="TRACRIPTIONAL REGULATORY PROTEIN-RELATED-RELATED"/>
    <property type="match status" value="1"/>
</dbReference>
<dbReference type="InterPro" id="IPR001387">
    <property type="entry name" value="Cro/C1-type_HTH"/>
</dbReference>
<dbReference type="PROSITE" id="PS50943">
    <property type="entry name" value="HTH_CROC1"/>
    <property type="match status" value="1"/>
</dbReference>